<accession>A0A8J3YNV7</accession>
<gene>
    <name evidence="2" type="ORF">Val02_47530</name>
</gene>
<evidence type="ECO:0000256" key="1">
    <source>
        <dbReference type="SAM" id="MobiDB-lite"/>
    </source>
</evidence>
<feature type="region of interest" description="Disordered" evidence="1">
    <location>
        <begin position="20"/>
        <end position="47"/>
    </location>
</feature>
<dbReference type="EMBL" id="BOPF01000018">
    <property type="protein sequence ID" value="GIJ47867.1"/>
    <property type="molecule type" value="Genomic_DNA"/>
</dbReference>
<dbReference type="Proteomes" id="UP000619260">
    <property type="component" value="Unassembled WGS sequence"/>
</dbReference>
<proteinExistence type="predicted"/>
<dbReference type="RefSeq" id="WP_203901372.1">
    <property type="nucleotide sequence ID" value="NZ_BOPF01000018.1"/>
</dbReference>
<evidence type="ECO:0000313" key="2">
    <source>
        <dbReference type="EMBL" id="GIJ47867.1"/>
    </source>
</evidence>
<name>A0A8J3YNV7_9ACTN</name>
<sequence>MPENTEPQESEDVLALQETPAEDDDVEAHGVAPGEGAVSTLSLEHCS</sequence>
<protein>
    <submittedName>
        <fullName evidence="2">Uncharacterized protein</fullName>
    </submittedName>
</protein>
<organism evidence="2 3">
    <name type="scientific">Virgisporangium aliadipatigenens</name>
    <dbReference type="NCBI Taxonomy" id="741659"/>
    <lineage>
        <taxon>Bacteria</taxon>
        <taxon>Bacillati</taxon>
        <taxon>Actinomycetota</taxon>
        <taxon>Actinomycetes</taxon>
        <taxon>Micromonosporales</taxon>
        <taxon>Micromonosporaceae</taxon>
        <taxon>Virgisporangium</taxon>
    </lineage>
</organism>
<dbReference type="AlphaFoldDB" id="A0A8J3YNV7"/>
<comment type="caution">
    <text evidence="2">The sequence shown here is derived from an EMBL/GenBank/DDBJ whole genome shotgun (WGS) entry which is preliminary data.</text>
</comment>
<evidence type="ECO:0000313" key="3">
    <source>
        <dbReference type="Proteomes" id="UP000619260"/>
    </source>
</evidence>
<reference evidence="2" key="1">
    <citation type="submission" date="2021-01" db="EMBL/GenBank/DDBJ databases">
        <title>Whole genome shotgun sequence of Virgisporangium aliadipatigenens NBRC 105644.</title>
        <authorList>
            <person name="Komaki H."/>
            <person name="Tamura T."/>
        </authorList>
    </citation>
    <scope>NUCLEOTIDE SEQUENCE</scope>
    <source>
        <strain evidence="2">NBRC 105644</strain>
    </source>
</reference>
<keyword evidence="3" id="KW-1185">Reference proteome</keyword>